<feature type="transmembrane region" description="Helical" evidence="10">
    <location>
        <begin position="159"/>
        <end position="181"/>
    </location>
</feature>
<comment type="subunit">
    <text evidence="10">Forms a complex with SecD. Part of the essential Sec protein translocation apparatus which comprises SecA, SecYEG and auxiliary proteins SecDF. Other proteins may also be involved.</text>
</comment>
<gene>
    <name evidence="10 12" type="primary">secF</name>
    <name evidence="12" type="ORF">COX00_00010</name>
</gene>
<comment type="subcellular location">
    <subcellularLocation>
        <location evidence="1 10">Cell membrane</location>
        <topology evidence="1 10">Multi-pass membrane protein</topology>
    </subcellularLocation>
</comment>
<keyword evidence="5 10" id="KW-0812">Transmembrane</keyword>
<dbReference type="GO" id="GO:0065002">
    <property type="term" value="P:intracellular protein transmembrane transport"/>
    <property type="evidence" value="ECO:0007669"/>
    <property type="project" value="UniProtKB-UniRule"/>
</dbReference>
<dbReference type="InterPro" id="IPR005665">
    <property type="entry name" value="SecF_bac"/>
</dbReference>
<evidence type="ECO:0000256" key="9">
    <source>
        <dbReference type="ARBA" id="ARBA00023136"/>
    </source>
</evidence>
<keyword evidence="3 10" id="KW-1003">Cell membrane</keyword>
<reference evidence="12 13" key="1">
    <citation type="submission" date="2017-09" db="EMBL/GenBank/DDBJ databases">
        <title>Depth-based differentiation of microbial function through sediment-hosted aquifers and enrichment of novel symbionts in the deep terrestrial subsurface.</title>
        <authorList>
            <person name="Probst A.J."/>
            <person name="Ladd B."/>
            <person name="Jarett J.K."/>
            <person name="Geller-Mcgrath D.E."/>
            <person name="Sieber C.M."/>
            <person name="Emerson J.B."/>
            <person name="Anantharaman K."/>
            <person name="Thomas B.C."/>
            <person name="Malmstrom R."/>
            <person name="Stieglmeier M."/>
            <person name="Klingl A."/>
            <person name="Woyke T."/>
            <person name="Ryan C.M."/>
            <person name="Banfield J.F."/>
        </authorList>
    </citation>
    <scope>NUCLEOTIDE SEQUENCE [LARGE SCALE GENOMIC DNA]</scope>
    <source>
        <strain evidence="12">CG22_combo_CG10-13_8_21_14_all_47_17</strain>
    </source>
</reference>
<organism evidence="12 13">
    <name type="scientific">Candidatus Uhrbacteria bacterium CG22_combo_CG10-13_8_21_14_all_47_17</name>
    <dbReference type="NCBI Taxonomy" id="1975041"/>
    <lineage>
        <taxon>Bacteria</taxon>
        <taxon>Candidatus Uhriibacteriota</taxon>
    </lineage>
</organism>
<evidence type="ECO:0000256" key="1">
    <source>
        <dbReference type="ARBA" id="ARBA00004651"/>
    </source>
</evidence>
<dbReference type="HAMAP" id="MF_01464_B">
    <property type="entry name" value="SecF_B"/>
    <property type="match status" value="1"/>
</dbReference>
<evidence type="ECO:0000256" key="6">
    <source>
        <dbReference type="ARBA" id="ARBA00022927"/>
    </source>
</evidence>
<dbReference type="InterPro" id="IPR048634">
    <property type="entry name" value="SecD_SecF_C"/>
</dbReference>
<dbReference type="Pfam" id="PF02355">
    <property type="entry name" value="SecD_SecF_C"/>
    <property type="match status" value="1"/>
</dbReference>
<keyword evidence="9 10" id="KW-0472">Membrane</keyword>
<proteinExistence type="inferred from homology"/>
<keyword evidence="7 10" id="KW-1133">Transmembrane helix</keyword>
<dbReference type="GO" id="GO:0043952">
    <property type="term" value="P:protein transport by the Sec complex"/>
    <property type="evidence" value="ECO:0007669"/>
    <property type="project" value="UniProtKB-UniRule"/>
</dbReference>
<dbReference type="PANTHER" id="PTHR30081">
    <property type="entry name" value="PROTEIN-EXPORT MEMBRANE PROTEIN SEC"/>
    <property type="match status" value="1"/>
</dbReference>
<dbReference type="Gene3D" id="1.20.1640.10">
    <property type="entry name" value="Multidrug efflux transporter AcrB transmembrane domain"/>
    <property type="match status" value="1"/>
</dbReference>
<dbReference type="GO" id="GO:0005886">
    <property type="term" value="C:plasma membrane"/>
    <property type="evidence" value="ECO:0007669"/>
    <property type="project" value="UniProtKB-SubCell"/>
</dbReference>
<dbReference type="Proteomes" id="UP000231581">
    <property type="component" value="Unassembled WGS sequence"/>
</dbReference>
<sequence length="301" mass="33086">MKLQVVKLRPLWYLISGALLAFSFIFLASWNLKQGIEFTGGTLMAVHFEGERPSVADTQSVLGSINEDIGKAVIQPAGDADMQLRLQPISEDAHQNILAALNEKYGNVTELRYDGIGPVIGKELRSKSIRGLVIVLLAILLYVAYAFRKVSAPVRSWKYGLVTIIAAFHDVIVPVGVFAYLGHAYGTEIGTPFIAAILTILGYSITDTIVVMDRIRENLLRTSATFSEIVEASVHQTFLRSFNTSMTTLLVLIAIFLYGGTTLREFTLTLIIGISVGTYSSIFIASPLLVSLEKLSKRRKK</sequence>
<dbReference type="GO" id="GO:0015450">
    <property type="term" value="F:protein-transporting ATPase activity"/>
    <property type="evidence" value="ECO:0007669"/>
    <property type="project" value="InterPro"/>
</dbReference>
<dbReference type="InterPro" id="IPR022813">
    <property type="entry name" value="SecD/SecF_arch_bac"/>
</dbReference>
<comment type="similarity">
    <text evidence="10">Belongs to the SecD/SecF family. SecF subfamily.</text>
</comment>
<accession>A0A2H0BVF7</accession>
<evidence type="ECO:0000256" key="7">
    <source>
        <dbReference type="ARBA" id="ARBA00022989"/>
    </source>
</evidence>
<evidence type="ECO:0000256" key="5">
    <source>
        <dbReference type="ARBA" id="ARBA00022692"/>
    </source>
</evidence>
<evidence type="ECO:0000256" key="8">
    <source>
        <dbReference type="ARBA" id="ARBA00023010"/>
    </source>
</evidence>
<keyword evidence="6 10" id="KW-0653">Protein transport</keyword>
<dbReference type="PROSITE" id="PS50156">
    <property type="entry name" value="SSD"/>
    <property type="match status" value="1"/>
</dbReference>
<comment type="function">
    <text evidence="10">Part of the Sec protein translocase complex. Interacts with the SecYEG preprotein conducting channel. SecDF uses the proton motive force (PMF) to complete protein translocation after the ATP-dependent function of SecA.</text>
</comment>
<comment type="caution">
    <text evidence="12">The sequence shown here is derived from an EMBL/GenBank/DDBJ whole genome shotgun (WGS) entry which is preliminary data.</text>
</comment>
<feature type="transmembrane region" description="Helical" evidence="10">
    <location>
        <begin position="193"/>
        <end position="212"/>
    </location>
</feature>
<dbReference type="AlphaFoldDB" id="A0A2H0BVF7"/>
<keyword evidence="4" id="KW-0997">Cell inner membrane</keyword>
<feature type="transmembrane region" description="Helical" evidence="10">
    <location>
        <begin position="266"/>
        <end position="292"/>
    </location>
</feature>
<feature type="transmembrane region" description="Helical" evidence="10">
    <location>
        <begin position="128"/>
        <end position="147"/>
    </location>
</feature>
<keyword evidence="2 10" id="KW-0813">Transport</keyword>
<feature type="domain" description="SSD" evidence="11">
    <location>
        <begin position="128"/>
        <end position="291"/>
    </location>
</feature>
<dbReference type="PRINTS" id="PR01755">
    <property type="entry name" value="SECFTRNLCASE"/>
</dbReference>
<dbReference type="PANTHER" id="PTHR30081:SF8">
    <property type="entry name" value="PROTEIN TRANSLOCASE SUBUNIT SECF"/>
    <property type="match status" value="1"/>
</dbReference>
<evidence type="ECO:0000313" key="12">
    <source>
        <dbReference type="EMBL" id="PIP61020.1"/>
    </source>
</evidence>
<feature type="transmembrane region" description="Helical" evidence="10">
    <location>
        <begin position="242"/>
        <end position="260"/>
    </location>
</feature>
<dbReference type="SUPFAM" id="SSF82866">
    <property type="entry name" value="Multidrug efflux transporter AcrB transmembrane domain"/>
    <property type="match status" value="1"/>
</dbReference>
<name>A0A2H0BVF7_9BACT</name>
<evidence type="ECO:0000256" key="2">
    <source>
        <dbReference type="ARBA" id="ARBA00022448"/>
    </source>
</evidence>
<evidence type="ECO:0000256" key="3">
    <source>
        <dbReference type="ARBA" id="ARBA00022475"/>
    </source>
</evidence>
<dbReference type="InterPro" id="IPR022645">
    <property type="entry name" value="SecD/SecF_bac"/>
</dbReference>
<evidence type="ECO:0000259" key="11">
    <source>
        <dbReference type="PROSITE" id="PS50156"/>
    </source>
</evidence>
<feature type="transmembrane region" description="Helical" evidence="10">
    <location>
        <begin position="12"/>
        <end position="32"/>
    </location>
</feature>
<dbReference type="EMBL" id="PCSZ01000001">
    <property type="protein sequence ID" value="PIP61020.1"/>
    <property type="molecule type" value="Genomic_DNA"/>
</dbReference>
<dbReference type="NCBIfam" id="TIGR00966">
    <property type="entry name" value="transloc_SecF"/>
    <property type="match status" value="1"/>
</dbReference>
<evidence type="ECO:0000256" key="4">
    <source>
        <dbReference type="ARBA" id="ARBA00022519"/>
    </source>
</evidence>
<dbReference type="GO" id="GO:0006605">
    <property type="term" value="P:protein targeting"/>
    <property type="evidence" value="ECO:0007669"/>
    <property type="project" value="UniProtKB-UniRule"/>
</dbReference>
<evidence type="ECO:0000256" key="10">
    <source>
        <dbReference type="HAMAP-Rule" id="MF_01464"/>
    </source>
</evidence>
<dbReference type="InterPro" id="IPR000731">
    <property type="entry name" value="SSD"/>
</dbReference>
<keyword evidence="8 10" id="KW-0811">Translocation</keyword>
<evidence type="ECO:0000313" key="13">
    <source>
        <dbReference type="Proteomes" id="UP000231581"/>
    </source>
</evidence>
<protein>
    <recommendedName>
        <fullName evidence="10">Protein-export membrane protein SecF</fullName>
    </recommendedName>
</protein>